<evidence type="ECO:0000256" key="2">
    <source>
        <dbReference type="ARBA" id="ARBA00022670"/>
    </source>
</evidence>
<proteinExistence type="inferred from homology"/>
<dbReference type="InterPro" id="IPR023430">
    <property type="entry name" value="Pept_HybD-like_dom_sf"/>
</dbReference>
<dbReference type="InterPro" id="IPR004420">
    <property type="entry name" value="Pept_A31_hyd_mat_HycI"/>
</dbReference>
<sequence length="154" mass="16659">MKKNIKDKISRIVKKGGVVFMGVGNPLRSDDYAGLYVISKLKGDIFIDAGQMPENYTGRIAKIKPRKVLIVDAVDFKAAPGEIGIFDASQAGEFNFSTHGMSLGLFSSQLKQYGVESVLLVGIQPQSLEIKENTLSAVVKKTADELIEILKGGV</sequence>
<name>A0A2J0LPS7_9BACT</name>
<dbReference type="SUPFAM" id="SSF53163">
    <property type="entry name" value="HybD-like"/>
    <property type="match status" value="1"/>
</dbReference>
<dbReference type="PANTHER" id="PTHR30302">
    <property type="entry name" value="HYDROGENASE 1 MATURATION PROTEASE"/>
    <property type="match status" value="1"/>
</dbReference>
<dbReference type="PANTHER" id="PTHR30302:SF1">
    <property type="entry name" value="HYDROGENASE 2 MATURATION PROTEASE"/>
    <property type="match status" value="1"/>
</dbReference>
<keyword evidence="3" id="KW-0064">Aspartyl protease</keyword>
<keyword evidence="4" id="KW-0378">Hydrolase</keyword>
<dbReference type="Proteomes" id="UP000231267">
    <property type="component" value="Unassembled WGS sequence"/>
</dbReference>
<evidence type="ECO:0000256" key="4">
    <source>
        <dbReference type="ARBA" id="ARBA00022801"/>
    </source>
</evidence>
<evidence type="ECO:0000256" key="1">
    <source>
        <dbReference type="ARBA" id="ARBA00006814"/>
    </source>
</evidence>
<dbReference type="NCBIfam" id="TIGR00072">
    <property type="entry name" value="hydrog_prot"/>
    <property type="match status" value="1"/>
</dbReference>
<dbReference type="Pfam" id="PF01750">
    <property type="entry name" value="HycI"/>
    <property type="match status" value="1"/>
</dbReference>
<reference evidence="5 6" key="1">
    <citation type="submission" date="2017-09" db="EMBL/GenBank/DDBJ databases">
        <title>Depth-based differentiation of microbial function through sediment-hosted aquifers and enrichment of novel symbionts in the deep terrestrial subsurface.</title>
        <authorList>
            <person name="Probst A.J."/>
            <person name="Ladd B."/>
            <person name="Jarett J.K."/>
            <person name="Geller-Mcgrath D.E."/>
            <person name="Sieber C.M."/>
            <person name="Emerson J.B."/>
            <person name="Anantharaman K."/>
            <person name="Thomas B.C."/>
            <person name="Malmstrom R."/>
            <person name="Stieglmeier M."/>
            <person name="Klingl A."/>
            <person name="Woyke T."/>
            <person name="Ryan C.M."/>
            <person name="Banfield J.F."/>
        </authorList>
    </citation>
    <scope>NUCLEOTIDE SEQUENCE [LARGE SCALE GENOMIC DNA]</scope>
    <source>
        <strain evidence="5">CG12_big_fil_rev_8_21_14_0_65_43_15</strain>
    </source>
</reference>
<protein>
    <submittedName>
        <fullName evidence="5">Hydrogenase 3 maturation endopeptidase HyCI</fullName>
    </submittedName>
</protein>
<accession>A0A2J0LPS7</accession>
<evidence type="ECO:0000313" key="6">
    <source>
        <dbReference type="Proteomes" id="UP000231267"/>
    </source>
</evidence>
<keyword evidence="2" id="KW-0645">Protease</keyword>
<dbReference type="AlphaFoldDB" id="A0A2J0LPS7"/>
<comment type="similarity">
    <text evidence="1">Belongs to the peptidase A31 family.</text>
</comment>
<dbReference type="GO" id="GO:0016485">
    <property type="term" value="P:protein processing"/>
    <property type="evidence" value="ECO:0007669"/>
    <property type="project" value="TreeGrafter"/>
</dbReference>
<gene>
    <name evidence="5" type="ORF">COW11_01635</name>
</gene>
<comment type="caution">
    <text evidence="5">The sequence shown here is derived from an EMBL/GenBank/DDBJ whole genome shotgun (WGS) entry which is preliminary data.</text>
</comment>
<dbReference type="EMBL" id="PFGP01000030">
    <property type="protein sequence ID" value="PIW66776.1"/>
    <property type="molecule type" value="Genomic_DNA"/>
</dbReference>
<evidence type="ECO:0000313" key="5">
    <source>
        <dbReference type="EMBL" id="PIW66776.1"/>
    </source>
</evidence>
<dbReference type="PRINTS" id="PR00446">
    <property type="entry name" value="HYDRGNUPTAKE"/>
</dbReference>
<dbReference type="InterPro" id="IPR000671">
    <property type="entry name" value="Peptidase_A31"/>
</dbReference>
<organism evidence="5 6">
    <name type="scientific">Candidatus Taenaricola geysiri</name>
    <dbReference type="NCBI Taxonomy" id="1974752"/>
    <lineage>
        <taxon>Bacteria</taxon>
        <taxon>Pseudomonadati</taxon>
        <taxon>Candidatus Omnitrophota</taxon>
        <taxon>Candidatus Taenaricola</taxon>
    </lineage>
</organism>
<dbReference type="GO" id="GO:0008047">
    <property type="term" value="F:enzyme activator activity"/>
    <property type="evidence" value="ECO:0007669"/>
    <property type="project" value="InterPro"/>
</dbReference>
<dbReference type="GO" id="GO:0004190">
    <property type="term" value="F:aspartic-type endopeptidase activity"/>
    <property type="evidence" value="ECO:0007669"/>
    <property type="project" value="UniProtKB-KW"/>
</dbReference>
<dbReference type="CDD" id="cd06067">
    <property type="entry name" value="H2MP_MemB-H2evol"/>
    <property type="match status" value="1"/>
</dbReference>
<dbReference type="Gene3D" id="3.40.50.1450">
    <property type="entry name" value="HybD-like"/>
    <property type="match status" value="1"/>
</dbReference>
<evidence type="ECO:0000256" key="3">
    <source>
        <dbReference type="ARBA" id="ARBA00022750"/>
    </source>
</evidence>